<dbReference type="PROSITE" id="PS51194">
    <property type="entry name" value="HELICASE_CTER"/>
    <property type="match status" value="1"/>
</dbReference>
<dbReference type="OMA" id="MGFHEIN"/>
<evidence type="ECO:0000259" key="11">
    <source>
        <dbReference type="PROSITE" id="PS51192"/>
    </source>
</evidence>
<evidence type="ECO:0000259" key="12">
    <source>
        <dbReference type="PROSITE" id="PS51194"/>
    </source>
</evidence>
<dbReference type="PROSITE" id="PS51192">
    <property type="entry name" value="HELICASE_ATP_BIND_1"/>
    <property type="match status" value="1"/>
</dbReference>
<dbReference type="EMBL" id="UFQT01001683">
    <property type="protein sequence ID" value="SSX31415.1"/>
    <property type="molecule type" value="Genomic_DNA"/>
</dbReference>
<keyword evidence="3" id="KW-0132">Cell division</keyword>
<evidence type="ECO:0000256" key="2">
    <source>
        <dbReference type="ARBA" id="ARBA00015341"/>
    </source>
</evidence>
<keyword evidence="7" id="KW-0131">Cell cycle</keyword>
<dbReference type="Pfam" id="PF00271">
    <property type="entry name" value="Helicase_C"/>
    <property type="match status" value="1"/>
</dbReference>
<dbReference type="SMART" id="SM00490">
    <property type="entry name" value="HELICc"/>
    <property type="match status" value="1"/>
</dbReference>
<evidence type="ECO:0000313" key="14">
    <source>
        <dbReference type="EMBL" id="SSX31415.1"/>
    </source>
</evidence>
<feature type="domain" description="Helicase C-terminal" evidence="12">
    <location>
        <begin position="731"/>
        <end position="896"/>
    </location>
</feature>
<dbReference type="SUPFAM" id="SSF52540">
    <property type="entry name" value="P-loop containing nucleoside triphosphate hydrolases"/>
    <property type="match status" value="2"/>
</dbReference>
<dbReference type="GO" id="GO:0000724">
    <property type="term" value="P:double-strand break repair via homologous recombination"/>
    <property type="evidence" value="ECO:0007669"/>
    <property type="project" value="TreeGrafter"/>
</dbReference>
<keyword evidence="5" id="KW-0378">Hydrolase</keyword>
<name>A0A336L3G9_CULSO</name>
<dbReference type="Gene3D" id="3.40.50.300">
    <property type="entry name" value="P-loop containing nucleotide triphosphate hydrolases"/>
    <property type="match status" value="1"/>
</dbReference>
<evidence type="ECO:0000256" key="3">
    <source>
        <dbReference type="ARBA" id="ARBA00022618"/>
    </source>
</evidence>
<evidence type="ECO:0000313" key="13">
    <source>
        <dbReference type="EMBL" id="SSX11851.1"/>
    </source>
</evidence>
<proteinExistence type="predicted"/>
<dbReference type="SMART" id="SM00487">
    <property type="entry name" value="DEXDc"/>
    <property type="match status" value="1"/>
</dbReference>
<comment type="subunit">
    <text evidence="1">Interacts (via N-terminus) with spn-A/Rad51.</text>
</comment>
<protein>
    <recommendedName>
        <fullName evidence="2">DNA repair and recombination protein RAD54-like</fullName>
    </recommendedName>
    <alternativeName>
        <fullName evidence="9">Protein okra</fullName>
    </alternativeName>
</protein>
<dbReference type="InterPro" id="IPR000330">
    <property type="entry name" value="SNF2_N"/>
</dbReference>
<evidence type="ECO:0000256" key="4">
    <source>
        <dbReference type="ARBA" id="ARBA00022776"/>
    </source>
</evidence>
<dbReference type="GO" id="GO:0015616">
    <property type="term" value="F:DNA translocase activity"/>
    <property type="evidence" value="ECO:0007669"/>
    <property type="project" value="TreeGrafter"/>
</dbReference>
<dbReference type="PANTHER" id="PTHR45629:SF7">
    <property type="entry name" value="DNA EXCISION REPAIR PROTEIN ERCC-6-RELATED"/>
    <property type="match status" value="1"/>
</dbReference>
<dbReference type="InterPro" id="IPR050496">
    <property type="entry name" value="SNF2_RAD54_helicase_repair"/>
</dbReference>
<evidence type="ECO:0000256" key="8">
    <source>
        <dbReference type="ARBA" id="ARBA00024776"/>
    </source>
</evidence>
<dbReference type="InterPro" id="IPR027417">
    <property type="entry name" value="P-loop_NTPase"/>
</dbReference>
<keyword evidence="4" id="KW-0498">Mitosis</keyword>
<dbReference type="GO" id="GO:0016787">
    <property type="term" value="F:hydrolase activity"/>
    <property type="evidence" value="ECO:0007669"/>
    <property type="project" value="UniProtKB-KW"/>
</dbReference>
<dbReference type="GO" id="GO:0005524">
    <property type="term" value="F:ATP binding"/>
    <property type="evidence" value="ECO:0007669"/>
    <property type="project" value="InterPro"/>
</dbReference>
<dbReference type="CDD" id="cd18004">
    <property type="entry name" value="DEXHc_RAD54"/>
    <property type="match status" value="1"/>
</dbReference>
<reference evidence="13" key="1">
    <citation type="submission" date="2018-04" db="EMBL/GenBank/DDBJ databases">
        <authorList>
            <person name="Go L.Y."/>
            <person name="Mitchell J.A."/>
        </authorList>
    </citation>
    <scope>NUCLEOTIDE SEQUENCE</scope>
    <source>
        <tissue evidence="13">Whole organism</tissue>
    </source>
</reference>
<feature type="compositionally biased region" description="Polar residues" evidence="10">
    <location>
        <begin position="16"/>
        <end position="26"/>
    </location>
</feature>
<dbReference type="InterPro" id="IPR038718">
    <property type="entry name" value="SNF2-like_sf"/>
</dbReference>
<reference evidence="14" key="2">
    <citation type="submission" date="2018-07" db="EMBL/GenBank/DDBJ databases">
        <authorList>
            <person name="Quirk P.G."/>
            <person name="Krulwich T.A."/>
        </authorList>
    </citation>
    <scope>NUCLEOTIDE SEQUENCE</scope>
</reference>
<evidence type="ECO:0000256" key="1">
    <source>
        <dbReference type="ARBA" id="ARBA00011467"/>
    </source>
</evidence>
<dbReference type="InterPro" id="IPR001650">
    <property type="entry name" value="Helicase_C-like"/>
</dbReference>
<comment type="function">
    <text evidence="8">Involved in mitotic DNA repair and meiotic recombination. Functions in the recombinational DNA repair pathway. Essential for interhomolog gene conversion (GC), but may have a less important role in intersister GC than spn-A/Rad51. In the presence of DNA, spn-A/Rad51 enhances the ATPase activity of okr/Rad54.</text>
</comment>
<sequence length="1020" mass="116958">MKRNISIKKLRRSKAPSASQTPNTFPENGVHQILQSTENHIKELQSIGASKPKRPDNSELPEYRGNIQKFSVVFGKSSTKKHKTFSEDGSLEINQKGIMCLKNSDGRIITFDNVTRLGKEVEEGMVLTLGGYDVQIDEKLQNIPIQSKDRAHNQSISKVAKPSTNSGNTFKSPMLSVIDKSNKVEEKFEKRVYTVIYGPQTMKKHKTFDEDGTLEIEGKIARLKDERGKLVATYYNLKPSEIRDGDRIVIEGKEVEIVEMREGPEKKRCASESNIEHQQIKKLRTSNTFISPVHTYIEQTPSVSDQTDHEDAGPNYYYGEPEPEMDHYHAPESSSFNSRDDRPPIDEILDNFNESEDVSEISSKKLIMPTPPYAHQFKFNTNQSPVQTMFVPEFLNIQLRDHQRDGIRFLYECVMGFHEINDVRIYGAILADEMGLGKTIQTIALIYMLLKQNPYSTRVPLAKRALIVTNSSLVDNWKNEIVKWLEHEKIYSFEVSAKNKPAQFANATHIPIMIISYETLVKQIDDVKTINFDIVVCDEGHRLKNVNTNVSSKLFELPCKRRIILTGTPIQNNLEELFALVDFVNPGILGSYQEFKARYENPIVQSQQPMILPQYKELGIQRQQELFDILQKFVLRRTQDVLKKFLPKKQEVVVICAPSQLQRDLYTYLLKHYHEQKENMEKTVSPLQLITICKKICNQPSLLNQDNTPDFEFLRKKLPSTSRLSYMDSSKLEAIFFLLQSLKDSGERIVLVSNSTKMLDVLMKMCQQYEFNCIRLDGSTAVQDRGKIVKEFNDPSSNAFVFLLSAKAGGTGLNLIGASRLVLYDNDWNPATDSQALSRIWRDGQTRNVYIYRLITANTIEEKIFHRQMTKTSLGDCVMEQHSNQKSLNFTDEELKALFALPENFDSCNTHEMLQCNCPGLGEIPDSGSSQESLPVTLLSEMDESDSDDDSPFKIRTKKQISIKKKKNKETSLQMHQLMRYEHYMAPIEENLLKELCLDDAIDIIKFIFRNVTEYKPNDT</sequence>
<evidence type="ECO:0000256" key="5">
    <source>
        <dbReference type="ARBA" id="ARBA00022801"/>
    </source>
</evidence>
<dbReference type="FunFam" id="3.40.50.10810:FF:000020">
    <property type="entry name" value="DNA repair and recombination protein RAD54B"/>
    <property type="match status" value="1"/>
</dbReference>
<dbReference type="GO" id="GO:0051301">
    <property type="term" value="P:cell division"/>
    <property type="evidence" value="ECO:0007669"/>
    <property type="project" value="UniProtKB-KW"/>
</dbReference>
<keyword evidence="6" id="KW-0469">Meiosis</keyword>
<dbReference type="PANTHER" id="PTHR45629">
    <property type="entry name" value="SNF2/RAD54 FAMILY MEMBER"/>
    <property type="match status" value="1"/>
</dbReference>
<feature type="compositionally biased region" description="Basic residues" evidence="10">
    <location>
        <begin position="1"/>
        <end position="14"/>
    </location>
</feature>
<evidence type="ECO:0000256" key="6">
    <source>
        <dbReference type="ARBA" id="ARBA00023254"/>
    </source>
</evidence>
<dbReference type="VEuPathDB" id="VectorBase:CSON003611"/>
<gene>
    <name evidence="13" type="primary">CSON003611</name>
</gene>
<dbReference type="GO" id="GO:0005634">
    <property type="term" value="C:nucleus"/>
    <property type="evidence" value="ECO:0007669"/>
    <property type="project" value="TreeGrafter"/>
</dbReference>
<evidence type="ECO:0000256" key="10">
    <source>
        <dbReference type="SAM" id="MobiDB-lite"/>
    </source>
</evidence>
<evidence type="ECO:0000256" key="9">
    <source>
        <dbReference type="ARBA" id="ARBA00029956"/>
    </source>
</evidence>
<dbReference type="GO" id="GO:0007131">
    <property type="term" value="P:reciprocal meiotic recombination"/>
    <property type="evidence" value="ECO:0007669"/>
    <property type="project" value="TreeGrafter"/>
</dbReference>
<dbReference type="CDD" id="cd18793">
    <property type="entry name" value="SF2_C_SNF"/>
    <property type="match status" value="1"/>
</dbReference>
<dbReference type="InterPro" id="IPR014001">
    <property type="entry name" value="Helicase_ATP-bd"/>
</dbReference>
<dbReference type="InterPro" id="IPR049730">
    <property type="entry name" value="SNF2/RAD54-like_C"/>
</dbReference>
<feature type="region of interest" description="Disordered" evidence="10">
    <location>
        <begin position="1"/>
        <end position="29"/>
    </location>
</feature>
<dbReference type="Gene3D" id="3.40.50.10810">
    <property type="entry name" value="Tandem AAA-ATPase domain"/>
    <property type="match status" value="1"/>
</dbReference>
<dbReference type="AlphaFoldDB" id="A0A336L3G9"/>
<dbReference type="Gene3D" id="1.20.120.850">
    <property type="entry name" value="SWI2/SNF2 ATPases, N-terminal domain"/>
    <property type="match status" value="1"/>
</dbReference>
<accession>A0A336L3G9</accession>
<evidence type="ECO:0000256" key="7">
    <source>
        <dbReference type="ARBA" id="ARBA00023306"/>
    </source>
</evidence>
<feature type="domain" description="Helicase ATP-binding" evidence="11">
    <location>
        <begin position="419"/>
        <end position="587"/>
    </location>
</feature>
<organism evidence="13">
    <name type="scientific">Culicoides sonorensis</name>
    <name type="common">Biting midge</name>
    <dbReference type="NCBI Taxonomy" id="179676"/>
    <lineage>
        <taxon>Eukaryota</taxon>
        <taxon>Metazoa</taxon>
        <taxon>Ecdysozoa</taxon>
        <taxon>Arthropoda</taxon>
        <taxon>Hexapoda</taxon>
        <taxon>Insecta</taxon>
        <taxon>Pterygota</taxon>
        <taxon>Neoptera</taxon>
        <taxon>Endopterygota</taxon>
        <taxon>Diptera</taxon>
        <taxon>Nematocera</taxon>
        <taxon>Chironomoidea</taxon>
        <taxon>Ceratopogonidae</taxon>
        <taxon>Ceratopogoninae</taxon>
        <taxon>Culicoides</taxon>
        <taxon>Monoculicoides</taxon>
    </lineage>
</organism>
<dbReference type="Pfam" id="PF00176">
    <property type="entry name" value="SNF2-rel_dom"/>
    <property type="match status" value="1"/>
</dbReference>
<dbReference type="EMBL" id="UFQS01001683">
    <property type="protein sequence ID" value="SSX11851.1"/>
    <property type="molecule type" value="Genomic_DNA"/>
</dbReference>